<dbReference type="Proteomes" id="UP000325313">
    <property type="component" value="Unassembled WGS sequence"/>
</dbReference>
<organism evidence="2 3">
    <name type="scientific">Puccinia graminis f. sp. tritici</name>
    <dbReference type="NCBI Taxonomy" id="56615"/>
    <lineage>
        <taxon>Eukaryota</taxon>
        <taxon>Fungi</taxon>
        <taxon>Dikarya</taxon>
        <taxon>Basidiomycota</taxon>
        <taxon>Pucciniomycotina</taxon>
        <taxon>Pucciniomycetes</taxon>
        <taxon>Pucciniales</taxon>
        <taxon>Pucciniaceae</taxon>
        <taxon>Puccinia</taxon>
    </lineage>
</organism>
<gene>
    <name evidence="2" type="ORF">PGTUg99_029462</name>
</gene>
<sequence>MSSAPGVFPSSATSPSAIALPFNPDPEIPSGSQVQLGLQTWPFNEKKKRTTHEQTFSQRS</sequence>
<evidence type="ECO:0000256" key="1">
    <source>
        <dbReference type="SAM" id="MobiDB-lite"/>
    </source>
</evidence>
<name>A0A5B0Q4C0_PUCGR</name>
<feature type="region of interest" description="Disordered" evidence="1">
    <location>
        <begin position="41"/>
        <end position="60"/>
    </location>
</feature>
<reference evidence="2 3" key="1">
    <citation type="submission" date="2019-05" db="EMBL/GenBank/DDBJ databases">
        <title>Emergence of the Ug99 lineage of the wheat stem rust pathogen through somatic hybridization.</title>
        <authorList>
            <person name="Li F."/>
            <person name="Upadhyaya N.M."/>
            <person name="Sperschneider J."/>
            <person name="Matny O."/>
            <person name="Nguyen-Phuc H."/>
            <person name="Mago R."/>
            <person name="Raley C."/>
            <person name="Miller M.E."/>
            <person name="Silverstein K.A.T."/>
            <person name="Henningsen E."/>
            <person name="Hirsch C.D."/>
            <person name="Visser B."/>
            <person name="Pretorius Z.A."/>
            <person name="Steffenson B.J."/>
            <person name="Schwessinger B."/>
            <person name="Dodds P.N."/>
            <person name="Figueroa M."/>
        </authorList>
    </citation>
    <scope>NUCLEOTIDE SEQUENCE [LARGE SCALE GENOMIC DNA]</scope>
    <source>
        <strain evidence="2 3">Ug99</strain>
    </source>
</reference>
<dbReference type="EMBL" id="VDEP01000307">
    <property type="protein sequence ID" value="KAA1107889.1"/>
    <property type="molecule type" value="Genomic_DNA"/>
</dbReference>
<comment type="caution">
    <text evidence="2">The sequence shown here is derived from an EMBL/GenBank/DDBJ whole genome shotgun (WGS) entry which is preliminary data.</text>
</comment>
<dbReference type="AlphaFoldDB" id="A0A5B0Q4C0"/>
<evidence type="ECO:0000313" key="3">
    <source>
        <dbReference type="Proteomes" id="UP000325313"/>
    </source>
</evidence>
<protein>
    <submittedName>
        <fullName evidence="2">Uncharacterized protein</fullName>
    </submittedName>
</protein>
<accession>A0A5B0Q4C0</accession>
<evidence type="ECO:0000313" key="2">
    <source>
        <dbReference type="EMBL" id="KAA1107889.1"/>
    </source>
</evidence>
<proteinExistence type="predicted"/>
<feature type="region of interest" description="Disordered" evidence="1">
    <location>
        <begin position="1"/>
        <end position="33"/>
    </location>
</feature>